<dbReference type="PANTHER" id="PTHR11795">
    <property type="entry name" value="BRANCHED-CHAIN AMINO ACID TRANSPORT SYSTEM PERMEASE PROTEIN LIVH"/>
    <property type="match status" value="1"/>
</dbReference>
<protein>
    <submittedName>
        <fullName evidence="10">Branched-chain amino acid ABC transporter permease</fullName>
    </submittedName>
</protein>
<evidence type="ECO:0000313" key="11">
    <source>
        <dbReference type="Proteomes" id="UP000593594"/>
    </source>
</evidence>
<feature type="transmembrane region" description="Helical" evidence="9">
    <location>
        <begin position="277"/>
        <end position="296"/>
    </location>
</feature>
<evidence type="ECO:0000256" key="3">
    <source>
        <dbReference type="ARBA" id="ARBA00022475"/>
    </source>
</evidence>
<accession>A0A7S8C4H5</accession>
<dbReference type="InterPro" id="IPR052157">
    <property type="entry name" value="BCAA_transport_permease"/>
</dbReference>
<keyword evidence="6 9" id="KW-1133">Transmembrane helix</keyword>
<evidence type="ECO:0000256" key="1">
    <source>
        <dbReference type="ARBA" id="ARBA00004651"/>
    </source>
</evidence>
<evidence type="ECO:0000313" key="10">
    <source>
        <dbReference type="EMBL" id="QPC43162.1"/>
    </source>
</evidence>
<dbReference type="GO" id="GO:0022857">
    <property type="term" value="F:transmembrane transporter activity"/>
    <property type="evidence" value="ECO:0007669"/>
    <property type="project" value="InterPro"/>
</dbReference>
<dbReference type="EMBL" id="CP058214">
    <property type="protein sequence ID" value="QPC43162.1"/>
    <property type="molecule type" value="Genomic_DNA"/>
</dbReference>
<comment type="similarity">
    <text evidence="8">Belongs to the binding-protein-dependent transport system permease family. LivHM subfamily.</text>
</comment>
<dbReference type="GO" id="GO:0005886">
    <property type="term" value="C:plasma membrane"/>
    <property type="evidence" value="ECO:0007669"/>
    <property type="project" value="UniProtKB-SubCell"/>
</dbReference>
<comment type="subcellular location">
    <subcellularLocation>
        <location evidence="1">Cell membrane</location>
        <topology evidence="1">Multi-pass membrane protein</topology>
    </subcellularLocation>
</comment>
<dbReference type="AlphaFoldDB" id="A0A7S8C4H5"/>
<dbReference type="KEGG" id="kmn:HW532_10940"/>
<dbReference type="Proteomes" id="UP000593594">
    <property type="component" value="Chromosome"/>
</dbReference>
<dbReference type="CDD" id="cd06582">
    <property type="entry name" value="TM_PBP1_LivH_like"/>
    <property type="match status" value="1"/>
</dbReference>
<name>A0A7S8C4H5_9HYPH</name>
<feature type="transmembrane region" description="Helical" evidence="9">
    <location>
        <begin position="12"/>
        <end position="32"/>
    </location>
</feature>
<organism evidence="10 11">
    <name type="scientific">Kaustia mangrovi</name>
    <dbReference type="NCBI Taxonomy" id="2593653"/>
    <lineage>
        <taxon>Bacteria</taxon>
        <taxon>Pseudomonadati</taxon>
        <taxon>Pseudomonadota</taxon>
        <taxon>Alphaproteobacteria</taxon>
        <taxon>Hyphomicrobiales</taxon>
        <taxon>Parvibaculaceae</taxon>
        <taxon>Kaustia</taxon>
    </lineage>
</organism>
<feature type="transmembrane region" description="Helical" evidence="9">
    <location>
        <begin position="194"/>
        <end position="216"/>
    </location>
</feature>
<dbReference type="Pfam" id="PF02653">
    <property type="entry name" value="BPD_transp_2"/>
    <property type="match status" value="1"/>
</dbReference>
<gene>
    <name evidence="10" type="ORF">HW532_10940</name>
</gene>
<proteinExistence type="inferred from homology"/>
<evidence type="ECO:0000256" key="6">
    <source>
        <dbReference type="ARBA" id="ARBA00022989"/>
    </source>
</evidence>
<feature type="transmembrane region" description="Helical" evidence="9">
    <location>
        <begin position="97"/>
        <end position="118"/>
    </location>
</feature>
<feature type="transmembrane region" description="Helical" evidence="9">
    <location>
        <begin position="138"/>
        <end position="162"/>
    </location>
</feature>
<keyword evidence="5" id="KW-0029">Amino-acid transport</keyword>
<dbReference type="GO" id="GO:0006865">
    <property type="term" value="P:amino acid transport"/>
    <property type="evidence" value="ECO:0007669"/>
    <property type="project" value="UniProtKB-KW"/>
</dbReference>
<reference evidence="10 11" key="1">
    <citation type="submission" date="2020-06" db="EMBL/GenBank/DDBJ databases">
        <title>Genome sequence of 2 isolates from Red Sea Mangroves.</title>
        <authorList>
            <person name="Sefrji F."/>
            <person name="Michoud G."/>
            <person name="Merlino G."/>
            <person name="Daffonchio D."/>
        </authorList>
    </citation>
    <scope>NUCLEOTIDE SEQUENCE [LARGE SCALE GENOMIC DNA]</scope>
    <source>
        <strain evidence="10 11">R1DC25</strain>
    </source>
</reference>
<evidence type="ECO:0000256" key="4">
    <source>
        <dbReference type="ARBA" id="ARBA00022692"/>
    </source>
</evidence>
<dbReference type="RefSeq" id="WP_213160522.1">
    <property type="nucleotide sequence ID" value="NZ_CP058214.1"/>
</dbReference>
<keyword evidence="4 9" id="KW-0812">Transmembrane</keyword>
<keyword evidence="2" id="KW-0813">Transport</keyword>
<keyword evidence="3" id="KW-1003">Cell membrane</keyword>
<evidence type="ECO:0000256" key="2">
    <source>
        <dbReference type="ARBA" id="ARBA00022448"/>
    </source>
</evidence>
<feature type="transmembrane region" description="Helical" evidence="9">
    <location>
        <begin position="223"/>
        <end position="250"/>
    </location>
</feature>
<sequence length="307" mass="32229">MNTMLLAVQTLNGLQLGILLFLIAGGLTLVFGVMDFINLAHGVQYMIGAYFAVAFYGLTGNFFFALVLALVASMAFGLLLELVVFRHFYDRDHLDQVLATFGVILFLNEGVKVVWGSAPLTLPMPEALSGSIVLMDGLLYPVYRIALIVAGLAVAFGLYLVVQRTRVGMLVRAGATNAAMVSALGVNIGRLFMIVFGVGAMLAGFAGIMAAPILAVQSGMGDNLLILAFVVIVIGGIGSIRGAFLAALIVGLVDTIGRSFATDIFKLALTPSAANEVGPAVASMLIYILMAGVLYFRPSGLFPAPGK</sequence>
<dbReference type="PANTHER" id="PTHR11795:SF442">
    <property type="entry name" value="ABC TRANSPORTER ATP-BINDING PROTEIN"/>
    <property type="match status" value="1"/>
</dbReference>
<evidence type="ECO:0000256" key="7">
    <source>
        <dbReference type="ARBA" id="ARBA00023136"/>
    </source>
</evidence>
<evidence type="ECO:0000256" key="8">
    <source>
        <dbReference type="ARBA" id="ARBA00037998"/>
    </source>
</evidence>
<keyword evidence="7 9" id="KW-0472">Membrane</keyword>
<feature type="transmembrane region" description="Helical" evidence="9">
    <location>
        <begin position="39"/>
        <end position="56"/>
    </location>
</feature>
<evidence type="ECO:0000256" key="5">
    <source>
        <dbReference type="ARBA" id="ARBA00022970"/>
    </source>
</evidence>
<evidence type="ECO:0000256" key="9">
    <source>
        <dbReference type="SAM" id="Phobius"/>
    </source>
</evidence>
<feature type="transmembrane region" description="Helical" evidence="9">
    <location>
        <begin position="62"/>
        <end position="85"/>
    </location>
</feature>
<dbReference type="InterPro" id="IPR001851">
    <property type="entry name" value="ABC_transp_permease"/>
</dbReference>
<keyword evidence="11" id="KW-1185">Reference proteome</keyword>